<keyword evidence="5" id="KW-0067">ATP-binding</keyword>
<evidence type="ECO:0000256" key="1">
    <source>
        <dbReference type="ARBA" id="ARBA00012486"/>
    </source>
</evidence>
<dbReference type="InterPro" id="IPR057734">
    <property type="entry name" value="UBE2O-like_SH3-C"/>
</dbReference>
<dbReference type="Gene3D" id="3.10.110.10">
    <property type="entry name" value="Ubiquitin Conjugating Enzyme"/>
    <property type="match status" value="1"/>
</dbReference>
<dbReference type="InterPro" id="IPR057732">
    <property type="entry name" value="SH3-A_UBE2O"/>
</dbReference>
<dbReference type="InterPro" id="IPR057735">
    <property type="entry name" value="UBE2O-like_tSH3-B"/>
</dbReference>
<organism evidence="8 9">
    <name type="scientific">Stephania cephalantha</name>
    <dbReference type="NCBI Taxonomy" id="152367"/>
    <lineage>
        <taxon>Eukaryota</taxon>
        <taxon>Viridiplantae</taxon>
        <taxon>Streptophyta</taxon>
        <taxon>Embryophyta</taxon>
        <taxon>Tracheophyta</taxon>
        <taxon>Spermatophyta</taxon>
        <taxon>Magnoliopsida</taxon>
        <taxon>Ranunculales</taxon>
        <taxon>Menispermaceae</taxon>
        <taxon>Menispermoideae</taxon>
        <taxon>Cissampelideae</taxon>
        <taxon>Stephania</taxon>
    </lineage>
</organism>
<dbReference type="InterPro" id="IPR057733">
    <property type="entry name" value="UBE2O-like_SH3-B"/>
</dbReference>
<dbReference type="Pfam" id="PF23043">
    <property type="entry name" value="SH3-B_UBE2O"/>
    <property type="match status" value="1"/>
</dbReference>
<dbReference type="SMART" id="SM00212">
    <property type="entry name" value="UBCc"/>
    <property type="match status" value="1"/>
</dbReference>
<dbReference type="Proteomes" id="UP001419268">
    <property type="component" value="Unassembled WGS sequence"/>
</dbReference>
<gene>
    <name evidence="8" type="ORF">Scep_000269</name>
</gene>
<feature type="domain" description="UBC core" evidence="7">
    <location>
        <begin position="881"/>
        <end position="1041"/>
    </location>
</feature>
<keyword evidence="4" id="KW-0833">Ubl conjugation pathway</keyword>
<dbReference type="EMBL" id="JBBNAG010000001">
    <property type="protein sequence ID" value="KAK9165078.1"/>
    <property type="molecule type" value="Genomic_DNA"/>
</dbReference>
<dbReference type="FunFam" id="3.10.110.10:FF:000028">
    <property type="entry name" value="Probable ubiquitin-conjugating enzyme E2 23"/>
    <property type="match status" value="1"/>
</dbReference>
<dbReference type="GO" id="GO:0005524">
    <property type="term" value="F:ATP binding"/>
    <property type="evidence" value="ECO:0007669"/>
    <property type="project" value="UniProtKB-KW"/>
</dbReference>
<evidence type="ECO:0000313" key="8">
    <source>
        <dbReference type="EMBL" id="KAK9165078.1"/>
    </source>
</evidence>
<dbReference type="GO" id="GO:0061631">
    <property type="term" value="F:ubiquitin conjugating enzyme activity"/>
    <property type="evidence" value="ECO:0007669"/>
    <property type="project" value="UniProtKB-EC"/>
</dbReference>
<evidence type="ECO:0000256" key="5">
    <source>
        <dbReference type="ARBA" id="ARBA00022840"/>
    </source>
</evidence>
<dbReference type="AlphaFoldDB" id="A0AAP0L7A0"/>
<evidence type="ECO:0000256" key="4">
    <source>
        <dbReference type="ARBA" id="ARBA00022786"/>
    </source>
</evidence>
<dbReference type="SUPFAM" id="SSF54495">
    <property type="entry name" value="UBC-like"/>
    <property type="match status" value="1"/>
</dbReference>
<dbReference type="Pfam" id="PF00179">
    <property type="entry name" value="UQ_con"/>
    <property type="match status" value="1"/>
</dbReference>
<protein>
    <recommendedName>
        <fullName evidence="1">E2 ubiquitin-conjugating enzyme</fullName>
        <ecNumber evidence="1">2.3.2.23</ecNumber>
    </recommendedName>
</protein>
<feature type="region of interest" description="Disordered" evidence="6">
    <location>
        <begin position="60"/>
        <end position="113"/>
    </location>
</feature>
<dbReference type="InterPro" id="IPR000608">
    <property type="entry name" value="UBC"/>
</dbReference>
<dbReference type="Pfam" id="PF23046">
    <property type="entry name" value="tSH3-B_UBE2O"/>
    <property type="match status" value="1"/>
</dbReference>
<dbReference type="PROSITE" id="PS50127">
    <property type="entry name" value="UBC_2"/>
    <property type="match status" value="1"/>
</dbReference>
<feature type="compositionally biased region" description="Low complexity" evidence="6">
    <location>
        <begin position="416"/>
        <end position="429"/>
    </location>
</feature>
<keyword evidence="3" id="KW-0547">Nucleotide-binding</keyword>
<dbReference type="Pfam" id="PF23048">
    <property type="entry name" value="SH3-A_UBE2O"/>
    <property type="match status" value="1"/>
</dbReference>
<dbReference type="Pfam" id="PF23044">
    <property type="entry name" value="SH3-C_UBE2O"/>
    <property type="match status" value="1"/>
</dbReference>
<evidence type="ECO:0000256" key="6">
    <source>
        <dbReference type="SAM" id="MobiDB-lite"/>
    </source>
</evidence>
<evidence type="ECO:0000256" key="2">
    <source>
        <dbReference type="ARBA" id="ARBA00022679"/>
    </source>
</evidence>
<evidence type="ECO:0000256" key="3">
    <source>
        <dbReference type="ARBA" id="ARBA00022741"/>
    </source>
</evidence>
<feature type="compositionally biased region" description="Acidic residues" evidence="6">
    <location>
        <begin position="63"/>
        <end position="92"/>
    </location>
</feature>
<comment type="caution">
    <text evidence="8">The sequence shown here is derived from an EMBL/GenBank/DDBJ whole genome shotgun (WGS) entry which is preliminary data.</text>
</comment>
<keyword evidence="2" id="KW-0808">Transferase</keyword>
<dbReference type="CDD" id="cd23837">
    <property type="entry name" value="UBCc_UBE2O"/>
    <property type="match status" value="1"/>
</dbReference>
<name>A0AAP0L7A0_9MAGN</name>
<accession>A0AAP0L7A0</accession>
<dbReference type="InterPro" id="IPR016135">
    <property type="entry name" value="UBQ-conjugating_enzyme/RWD"/>
</dbReference>
<reference evidence="8 9" key="1">
    <citation type="submission" date="2024-01" db="EMBL/GenBank/DDBJ databases">
        <title>Genome assemblies of Stephania.</title>
        <authorList>
            <person name="Yang L."/>
        </authorList>
    </citation>
    <scope>NUCLEOTIDE SEQUENCE [LARGE SCALE GENOMIC DNA]</scope>
    <source>
        <strain evidence="8">JXDWG</strain>
        <tissue evidence="8">Leaf</tissue>
    </source>
</reference>
<keyword evidence="9" id="KW-1185">Reference proteome</keyword>
<evidence type="ECO:0000313" key="9">
    <source>
        <dbReference type="Proteomes" id="UP001419268"/>
    </source>
</evidence>
<proteinExistence type="predicted"/>
<dbReference type="EC" id="2.3.2.23" evidence="1"/>
<evidence type="ECO:0000259" key="7">
    <source>
        <dbReference type="PROSITE" id="PS50127"/>
    </source>
</evidence>
<feature type="region of interest" description="Disordered" evidence="6">
    <location>
        <begin position="408"/>
        <end position="444"/>
    </location>
</feature>
<dbReference type="PANTHER" id="PTHR46116:SF21">
    <property type="entry name" value="UBIQUITIN-CONJUGATING ENZYME E2 23-RELATED"/>
    <property type="match status" value="1"/>
</dbReference>
<dbReference type="PANTHER" id="PTHR46116">
    <property type="entry name" value="(E3-INDEPENDENT) E2 UBIQUITIN-CONJUGATING ENZYME"/>
    <property type="match status" value="1"/>
</dbReference>
<sequence>MERGHLEIGDKVVGEKSLDGRTEEAIQKRDFGANRFNVPTFQRHDVVKSKDNGMIGIVIEVGGDLDSESDTTDDDEEDEDEEENEGEEEEGDNGSGSENGGKGDDDKNDPLPTGQVRVFWMNQSETTQNLEEVTLIDRAFLHGDIVSASSDPMGQVGVVTNVEISVDLLDQDGSMIKDISARDLKRVRDFTVGDYVVLGPWLGRVDDVLDNVTVLFDDGAMCKVMKVDPLRLTSLSKGILEDGDYPYYPGQRVRASSSAVFKNARWLSGSWKASRLEGTITKVTVGSVFIYWIASAGCGSESLTAPAEEQGPKNLKLLSCLTHANWQVGDWCFLPSCVPSSYVSKDRNSLFITPKIASSVEFVSGAMEGENISESLPDEKVDGNRPLFTNVESMALDKVDIDNLDINGEQEKNHTSPESSPCSSSLSISKEPLHENGPLRRKKMRKVVIKRDKKARKKEENFDKSLLIVNSKTKVDVAWQDGRRELGLASVNLIPIDNPGDQEFLPEQYVVEKGSDDNDDDNAHEVRRVGVVKSVDAKERTACVRWLKSVSRPEDPREFDKEEIVSVYELEVHSDYDYCYGDVVVRLSTVSVSSNVIGIVNPLEESGLCGHHDNAEKDLMTEEDASSSGVLAGFSDLSWVGNITGLQDGDIEVTWANEMVSTVGPQAIYVVGRDDDEPSEYGSEVSDGAASWETVDEDGMNTLENAEEEVVPQYGSRVIPEAETTVDLEDCNSGGKGALAIPLAALGFVTRLATGFFSLGRKQNDSFGSGPSAENVPQSLGIVDLLEQVSSNVDSSSPSTNIMNNHAAQTFNDNFEEQGPILEVAEVEEPLCNLRSEEPDVQSILGCISPEVCSFKRFDTAKDPLDHFFLGANGQSSNGRKWLKKVHQDWGILQKNLPESIYVRVYEDRMDLLRAVIVGAYGTPYQDGLFVFDFHLPPEYPQCPPSAHYHSGGWRINPNLYEEGKVCLSLLNTWTGRGNEVWDSSSSSILQILVSLQGLVLNSKPYFNEAGYDKQVGTAEGEKNSLSYNENTFLLNCKSMMYLIRRPPKDFEELIKEHFRRSGYYILKACDAYMRGCLIGSLTKDASVSENSNENSTSVGFKLMLAKIMPKLIAALSEVGADVHEFNHLQQS</sequence>